<proteinExistence type="predicted"/>
<dbReference type="WBParaSite" id="nRc.2.0.1.t44986-RA">
    <property type="protein sequence ID" value="nRc.2.0.1.t44986-RA"/>
    <property type="gene ID" value="nRc.2.0.1.g44986"/>
</dbReference>
<dbReference type="AlphaFoldDB" id="A0A915L2N7"/>
<name>A0A915L2N7_ROMCU</name>
<keyword evidence="1" id="KW-1185">Reference proteome</keyword>
<accession>A0A915L2N7</accession>
<evidence type="ECO:0000313" key="1">
    <source>
        <dbReference type="Proteomes" id="UP000887565"/>
    </source>
</evidence>
<organism evidence="1 2">
    <name type="scientific">Romanomermis culicivorax</name>
    <name type="common">Nematode worm</name>
    <dbReference type="NCBI Taxonomy" id="13658"/>
    <lineage>
        <taxon>Eukaryota</taxon>
        <taxon>Metazoa</taxon>
        <taxon>Ecdysozoa</taxon>
        <taxon>Nematoda</taxon>
        <taxon>Enoplea</taxon>
        <taxon>Dorylaimia</taxon>
        <taxon>Mermithida</taxon>
        <taxon>Mermithoidea</taxon>
        <taxon>Mermithidae</taxon>
        <taxon>Romanomermis</taxon>
    </lineage>
</organism>
<dbReference type="Proteomes" id="UP000887565">
    <property type="component" value="Unplaced"/>
</dbReference>
<sequence>MEIGRGQASKMTKKSLVSATTCQTWAFVTLAFIAFKENQIILEKINGICNLFINACENTPTGARDFWLSQLSLAVEKL</sequence>
<reference evidence="2" key="1">
    <citation type="submission" date="2022-11" db="UniProtKB">
        <authorList>
            <consortium name="WormBaseParasite"/>
        </authorList>
    </citation>
    <scope>IDENTIFICATION</scope>
</reference>
<evidence type="ECO:0000313" key="2">
    <source>
        <dbReference type="WBParaSite" id="nRc.2.0.1.t44986-RA"/>
    </source>
</evidence>
<protein>
    <submittedName>
        <fullName evidence="2">Uncharacterized protein</fullName>
    </submittedName>
</protein>